<dbReference type="PANTHER" id="PTHR21496">
    <property type="entry name" value="FERREDOXIN-RELATED"/>
    <property type="match status" value="1"/>
</dbReference>
<dbReference type="GO" id="GO:0051537">
    <property type="term" value="F:2 iron, 2 sulfur cluster binding"/>
    <property type="evidence" value="ECO:0007669"/>
    <property type="project" value="UniProtKB-KW"/>
</dbReference>
<keyword evidence="4" id="KW-0411">Iron-sulfur</keyword>
<dbReference type="InterPro" id="IPR019251">
    <property type="entry name" value="DUF2231_TM"/>
</dbReference>
<protein>
    <submittedName>
        <fullName evidence="8">Rieske (2Fe-2S) protein</fullName>
    </submittedName>
</protein>
<reference evidence="8 9" key="1">
    <citation type="submission" date="2020-10" db="EMBL/GenBank/DDBJ databases">
        <title>Ca. Dormibacterota MAGs.</title>
        <authorList>
            <person name="Montgomery K."/>
        </authorList>
    </citation>
    <scope>NUCLEOTIDE SEQUENCE [LARGE SCALE GENOMIC DNA]</scope>
    <source>
        <strain evidence="8">SC8811_S16_3</strain>
    </source>
</reference>
<evidence type="ECO:0000256" key="6">
    <source>
        <dbReference type="ARBA" id="ARBA00038001"/>
    </source>
</evidence>
<dbReference type="Pfam" id="PF09990">
    <property type="entry name" value="DUF2231"/>
    <property type="match status" value="1"/>
</dbReference>
<dbReference type="EMBL" id="JAEKNQ010000035">
    <property type="protein sequence ID" value="MBJ7603354.1"/>
    <property type="molecule type" value="Genomic_DNA"/>
</dbReference>
<gene>
    <name evidence="8" type="ORF">JF888_09240</name>
</gene>
<dbReference type="PANTHER" id="PTHR21496:SF0">
    <property type="entry name" value="RIESKE DOMAIN-CONTAINING PROTEIN"/>
    <property type="match status" value="1"/>
</dbReference>
<evidence type="ECO:0000256" key="3">
    <source>
        <dbReference type="ARBA" id="ARBA00023004"/>
    </source>
</evidence>
<dbReference type="PROSITE" id="PS51296">
    <property type="entry name" value="RIESKE"/>
    <property type="match status" value="1"/>
</dbReference>
<dbReference type="InterPro" id="IPR036922">
    <property type="entry name" value="Rieske_2Fe-2S_sf"/>
</dbReference>
<dbReference type="AlphaFoldDB" id="A0A934KBC5"/>
<accession>A0A934KBC5</accession>
<dbReference type="GO" id="GO:0004497">
    <property type="term" value="F:monooxygenase activity"/>
    <property type="evidence" value="ECO:0007669"/>
    <property type="project" value="UniProtKB-ARBA"/>
</dbReference>
<comment type="caution">
    <text evidence="8">The sequence shown here is derived from an EMBL/GenBank/DDBJ whole genome shotgun (WGS) entry which is preliminary data.</text>
</comment>
<dbReference type="GO" id="GO:0046872">
    <property type="term" value="F:metal ion binding"/>
    <property type="evidence" value="ECO:0007669"/>
    <property type="project" value="UniProtKB-KW"/>
</dbReference>
<dbReference type="Gene3D" id="2.102.10.10">
    <property type="entry name" value="Rieske [2Fe-2S] iron-sulphur domain"/>
    <property type="match status" value="1"/>
</dbReference>
<proteinExistence type="inferred from homology"/>
<organism evidence="8 9">
    <name type="scientific">Candidatus Dormiibacter inghamiae</name>
    <dbReference type="NCBI Taxonomy" id="3127013"/>
    <lineage>
        <taxon>Bacteria</taxon>
        <taxon>Bacillati</taxon>
        <taxon>Candidatus Dormiibacterota</taxon>
        <taxon>Candidatus Dormibacteria</taxon>
        <taxon>Candidatus Dormibacterales</taxon>
        <taxon>Candidatus Dormibacteraceae</taxon>
        <taxon>Candidatus Dormiibacter</taxon>
    </lineage>
</organism>
<dbReference type="Proteomes" id="UP000620075">
    <property type="component" value="Unassembled WGS sequence"/>
</dbReference>
<evidence type="ECO:0000256" key="4">
    <source>
        <dbReference type="ARBA" id="ARBA00023014"/>
    </source>
</evidence>
<dbReference type="InterPro" id="IPR017941">
    <property type="entry name" value="Rieske_2Fe-2S"/>
</dbReference>
<evidence type="ECO:0000313" key="9">
    <source>
        <dbReference type="Proteomes" id="UP000620075"/>
    </source>
</evidence>
<evidence type="ECO:0000256" key="1">
    <source>
        <dbReference type="ARBA" id="ARBA00022714"/>
    </source>
</evidence>
<dbReference type="SUPFAM" id="SSF50022">
    <property type="entry name" value="ISP domain"/>
    <property type="match status" value="1"/>
</dbReference>
<dbReference type="GO" id="GO:0016705">
    <property type="term" value="F:oxidoreductase activity, acting on paired donors, with incorporation or reduction of molecular oxygen"/>
    <property type="evidence" value="ECO:0007669"/>
    <property type="project" value="UniProtKB-ARBA"/>
</dbReference>
<keyword evidence="3" id="KW-0408">Iron</keyword>
<dbReference type="RefSeq" id="WP_338179224.1">
    <property type="nucleotide sequence ID" value="NZ_JAEKNQ010000035.1"/>
</dbReference>
<name>A0A934KBC5_9BACT</name>
<keyword evidence="1" id="KW-0001">2Fe-2S</keyword>
<feature type="domain" description="Rieske" evidence="7">
    <location>
        <begin position="181"/>
        <end position="276"/>
    </location>
</feature>
<keyword evidence="2" id="KW-0479">Metal-binding</keyword>
<comment type="cofactor">
    <cofactor evidence="5">
        <name>[2Fe-2S] cluster</name>
        <dbReference type="ChEBI" id="CHEBI:190135"/>
    </cofactor>
</comment>
<dbReference type="CDD" id="cd03467">
    <property type="entry name" value="Rieske"/>
    <property type="match status" value="1"/>
</dbReference>
<evidence type="ECO:0000259" key="7">
    <source>
        <dbReference type="PROSITE" id="PS51296"/>
    </source>
</evidence>
<evidence type="ECO:0000256" key="5">
    <source>
        <dbReference type="ARBA" id="ARBA00034078"/>
    </source>
</evidence>
<evidence type="ECO:0000313" key="8">
    <source>
        <dbReference type="EMBL" id="MBJ7603354.1"/>
    </source>
</evidence>
<dbReference type="Pfam" id="PF00355">
    <property type="entry name" value="Rieske"/>
    <property type="match status" value="1"/>
</dbReference>
<comment type="similarity">
    <text evidence="6">Belongs to the bacterial ring-hydroxylating dioxygenase ferredoxin component family.</text>
</comment>
<evidence type="ECO:0000256" key="2">
    <source>
        <dbReference type="ARBA" id="ARBA00022723"/>
    </source>
</evidence>
<sequence>MIQRELVDRLSELPWLDQVADTVSGLTNPILDSVTGLKDLLHGRWLGHALHPVVTDLPIGFWISSLLLDLVGAGKSAGLLSAAGSVSALGAVATGLADWTPTYGSERRLGMLHALLNTAGLTCQVVSLSARLRGRRLRAIAFSATGLSISSAAAYLGGELVMNNGVMVNHTAWESGPEDWTAVGASSDWAEGQTKPLEAGGRALLVSRFGGQFQAISATCSHAGGPLGQGEVKGGVVTCPWHGSQFRVDDGEVVRAPATFCQPRLQARVSEGQVQVRA</sequence>